<organism evidence="1">
    <name type="scientific">Tanacetum cinerariifolium</name>
    <name type="common">Dalmatian daisy</name>
    <name type="synonym">Chrysanthemum cinerariifolium</name>
    <dbReference type="NCBI Taxonomy" id="118510"/>
    <lineage>
        <taxon>Eukaryota</taxon>
        <taxon>Viridiplantae</taxon>
        <taxon>Streptophyta</taxon>
        <taxon>Embryophyta</taxon>
        <taxon>Tracheophyta</taxon>
        <taxon>Spermatophyta</taxon>
        <taxon>Magnoliopsida</taxon>
        <taxon>eudicotyledons</taxon>
        <taxon>Gunneridae</taxon>
        <taxon>Pentapetalae</taxon>
        <taxon>asterids</taxon>
        <taxon>campanulids</taxon>
        <taxon>Asterales</taxon>
        <taxon>Asteraceae</taxon>
        <taxon>Asteroideae</taxon>
        <taxon>Anthemideae</taxon>
        <taxon>Anthemidinae</taxon>
        <taxon>Tanacetum</taxon>
    </lineage>
</organism>
<accession>A0A699HFP1</accession>
<evidence type="ECO:0000313" key="1">
    <source>
        <dbReference type="EMBL" id="GEY05579.1"/>
    </source>
</evidence>
<dbReference type="EMBL" id="BKCJ010148567">
    <property type="protein sequence ID" value="GEY05579.1"/>
    <property type="molecule type" value="Genomic_DNA"/>
</dbReference>
<reference evidence="1" key="1">
    <citation type="journal article" date="2019" name="Sci. Rep.">
        <title>Draft genome of Tanacetum cinerariifolium, the natural source of mosquito coil.</title>
        <authorList>
            <person name="Yamashiro T."/>
            <person name="Shiraishi A."/>
            <person name="Satake H."/>
            <person name="Nakayama K."/>
        </authorList>
    </citation>
    <scope>NUCLEOTIDE SEQUENCE</scope>
</reference>
<comment type="caution">
    <text evidence="1">The sequence shown here is derived from an EMBL/GenBank/DDBJ whole genome shotgun (WGS) entry which is preliminary data.</text>
</comment>
<sequence>MASSIPYIILTDSEPEGVASPNIVLDFASILDTDSKPFEDPYHSLMFQRCRSPAATVTSSIPATRALVPSHADLLLSLKRFRDSISPEDSVKEDIDTDVLEDIEADATTVEVVVDRDVMTVVDAGIDMEVNVRVDVEDEVEDEVESVDKGTIEIGVDVAAGIDILNGMFIPDTVKRLEQVEEGLHDIYEHVIK</sequence>
<gene>
    <name evidence="1" type="ORF">Tci_377553</name>
</gene>
<proteinExistence type="predicted"/>
<dbReference type="AlphaFoldDB" id="A0A699HFP1"/>
<feature type="non-terminal residue" evidence="1">
    <location>
        <position position="193"/>
    </location>
</feature>
<protein>
    <submittedName>
        <fullName evidence="1">Uncharacterized protein</fullName>
    </submittedName>
</protein>
<name>A0A699HFP1_TANCI</name>